<dbReference type="AlphaFoldDB" id="A0A564ZFE1"/>
<dbReference type="GO" id="GO:0019253">
    <property type="term" value="P:reductive pentose-phosphate cycle"/>
    <property type="evidence" value="ECO:0007669"/>
    <property type="project" value="UniProtKB-KW"/>
</dbReference>
<dbReference type="GO" id="GO:0008974">
    <property type="term" value="F:phosphoribulokinase activity"/>
    <property type="evidence" value="ECO:0007669"/>
    <property type="project" value="UniProtKB-EC"/>
</dbReference>
<dbReference type="SUPFAM" id="SSF52540">
    <property type="entry name" value="P-loop containing nucleoside triphosphate hydrolases"/>
    <property type="match status" value="1"/>
</dbReference>
<evidence type="ECO:0000256" key="7">
    <source>
        <dbReference type="ARBA" id="ARBA00022741"/>
    </source>
</evidence>
<dbReference type="Proteomes" id="UP000334340">
    <property type="component" value="Unassembled WGS sequence"/>
</dbReference>
<dbReference type="InterPro" id="IPR027417">
    <property type="entry name" value="P-loop_NTPase"/>
</dbReference>
<dbReference type="GO" id="GO:0005524">
    <property type="term" value="F:ATP binding"/>
    <property type="evidence" value="ECO:0007669"/>
    <property type="project" value="UniProtKB-KW"/>
</dbReference>
<reference evidence="13 14" key="1">
    <citation type="submission" date="2019-07" db="EMBL/GenBank/DDBJ databases">
        <authorList>
            <person name="Cremers G."/>
        </authorList>
    </citation>
    <scope>NUCLEOTIDE SEQUENCE [LARGE SCALE GENOMIC DNA]</scope>
</reference>
<feature type="domain" description="Phosphoribulokinase/uridine kinase" evidence="12">
    <location>
        <begin position="9"/>
        <end position="186"/>
    </location>
</feature>
<organism evidence="13 14">
    <name type="scientific">Candidatus Methylomirabilis lanthanidiphila</name>
    <dbReference type="NCBI Taxonomy" id="2211376"/>
    <lineage>
        <taxon>Bacteria</taxon>
        <taxon>Candidatus Methylomirabilota</taxon>
        <taxon>Candidatus Methylomirabilia</taxon>
        <taxon>Candidatus Methylomirabilales</taxon>
        <taxon>Candidatus Methylomirabilaceae</taxon>
        <taxon>Candidatus Methylomirabilis</taxon>
    </lineage>
</organism>
<protein>
    <recommendedName>
        <fullName evidence="3 11">Phosphoribulokinase</fullName>
        <ecNumber evidence="3 11">2.7.1.19</ecNumber>
    </recommendedName>
</protein>
<gene>
    <name evidence="13" type="ORF">MELA_00425</name>
</gene>
<keyword evidence="14" id="KW-1185">Reference proteome</keyword>
<dbReference type="EMBL" id="CABIKM010000005">
    <property type="protein sequence ID" value="VUZ84061.1"/>
    <property type="molecule type" value="Genomic_DNA"/>
</dbReference>
<evidence type="ECO:0000256" key="9">
    <source>
        <dbReference type="ARBA" id="ARBA00022840"/>
    </source>
</evidence>
<dbReference type="PRINTS" id="PR00478">
    <property type="entry name" value="PHRIBLKINASE"/>
</dbReference>
<comment type="similarity">
    <text evidence="2 11">Belongs to the phosphoribulokinase family.</text>
</comment>
<evidence type="ECO:0000256" key="1">
    <source>
        <dbReference type="ARBA" id="ARBA00005215"/>
    </source>
</evidence>
<dbReference type="NCBIfam" id="NF005655">
    <property type="entry name" value="PRK07429.1"/>
    <property type="match status" value="1"/>
</dbReference>
<evidence type="ECO:0000259" key="12">
    <source>
        <dbReference type="Pfam" id="PF00485"/>
    </source>
</evidence>
<evidence type="ECO:0000313" key="13">
    <source>
        <dbReference type="EMBL" id="VUZ84061.1"/>
    </source>
</evidence>
<proteinExistence type="inferred from homology"/>
<keyword evidence="6" id="KW-0808">Transferase</keyword>
<evidence type="ECO:0000313" key="14">
    <source>
        <dbReference type="Proteomes" id="UP000334340"/>
    </source>
</evidence>
<evidence type="ECO:0000256" key="11">
    <source>
        <dbReference type="RuleBase" id="RU004082"/>
    </source>
</evidence>
<keyword evidence="4" id="KW-0602">Photosynthesis</keyword>
<dbReference type="EC" id="2.7.1.19" evidence="3 11"/>
<evidence type="ECO:0000256" key="8">
    <source>
        <dbReference type="ARBA" id="ARBA00022777"/>
    </source>
</evidence>
<evidence type="ECO:0000256" key="3">
    <source>
        <dbReference type="ARBA" id="ARBA00012042"/>
    </source>
</evidence>
<evidence type="ECO:0000256" key="10">
    <source>
        <dbReference type="ARBA" id="ARBA00047663"/>
    </source>
</evidence>
<keyword evidence="5" id="KW-0113">Calvin cycle</keyword>
<dbReference type="PANTHER" id="PTHR10285">
    <property type="entry name" value="URIDINE KINASE"/>
    <property type="match status" value="1"/>
</dbReference>
<comment type="catalytic activity">
    <reaction evidence="10 11">
        <text>D-ribulose 5-phosphate + ATP = D-ribulose 1,5-bisphosphate + ADP + H(+)</text>
        <dbReference type="Rhea" id="RHEA:19365"/>
        <dbReference type="ChEBI" id="CHEBI:15378"/>
        <dbReference type="ChEBI" id="CHEBI:30616"/>
        <dbReference type="ChEBI" id="CHEBI:57870"/>
        <dbReference type="ChEBI" id="CHEBI:58121"/>
        <dbReference type="ChEBI" id="CHEBI:456216"/>
        <dbReference type="EC" id="2.7.1.19"/>
    </reaction>
</comment>
<evidence type="ECO:0000256" key="4">
    <source>
        <dbReference type="ARBA" id="ARBA00022531"/>
    </source>
</evidence>
<dbReference type="InterPro" id="IPR006083">
    <property type="entry name" value="PRK/URK"/>
</dbReference>
<keyword evidence="7" id="KW-0547">Nucleotide-binding</keyword>
<sequence length="328" mass="36827">MAKTTPLLLGIGGDSGTGKSTFVGGIYKIFGPEKITNINLDDYHTFDRVQRKIYGLTALHPAANNMALMGKHAWQLKKGEKIIKPVYDHSTGCFAEPEEVDPNQIVIIGGLFPFFTQELRDVFDLKVYLDPDEELKRAWKIHRDAGRRGYSIEQVMKEIEARQDDIRRHIEPQKEYADIIVRFYPPNGTWSPQDDAQLNVRLFLSRTLPKTGLDELLQEAMGRKTRRAVRLVDEDYYGQPFHTLEIDGSISPQTAAGLEQRIWAHLLAPMKLIQDLAPDKLGSFASGEASGHSDALALVQLISVYYLLQAREARQKAPQEGLAGIAEG</sequence>
<dbReference type="PROSITE" id="PS00567">
    <property type="entry name" value="PHOSPHORIBULOKINASE"/>
    <property type="match status" value="1"/>
</dbReference>
<comment type="pathway">
    <text evidence="1">Carbohydrate biosynthesis; Calvin cycle.</text>
</comment>
<evidence type="ECO:0000256" key="5">
    <source>
        <dbReference type="ARBA" id="ARBA00022567"/>
    </source>
</evidence>
<evidence type="ECO:0000256" key="2">
    <source>
        <dbReference type="ARBA" id="ARBA00009719"/>
    </source>
</evidence>
<keyword evidence="9" id="KW-0067">ATP-binding</keyword>
<accession>A0A564ZFE1</accession>
<dbReference type="Gene3D" id="3.40.50.300">
    <property type="entry name" value="P-loop containing nucleotide triphosphate hydrolases"/>
    <property type="match status" value="1"/>
</dbReference>
<dbReference type="InterPro" id="IPR006082">
    <property type="entry name" value="PRK"/>
</dbReference>
<keyword evidence="8 13" id="KW-0418">Kinase</keyword>
<name>A0A564ZFE1_9BACT</name>
<dbReference type="Pfam" id="PF00485">
    <property type="entry name" value="PRK"/>
    <property type="match status" value="1"/>
</dbReference>
<evidence type="ECO:0000256" key="6">
    <source>
        <dbReference type="ARBA" id="ARBA00022679"/>
    </source>
</evidence>